<sequence>MEGLEEIKVEDMLKLENQLCFSLYVTSKEIVNAYRPYLEPLDLTYTQYIVMMALWEYKDMAVKELGHLLMLDSGTLTPLLKKLEAKGYLSRKRSKKDERVVMVILTAEGKALRERAMTVPQELTKSVKGFSVEDVRELKRLLRKLQVAMGVLQPEEEK</sequence>
<evidence type="ECO:0000256" key="4">
    <source>
        <dbReference type="ARBA" id="ARBA00023125"/>
    </source>
</evidence>
<accession>A0ABU3Z6S3</accession>
<evidence type="ECO:0000256" key="3">
    <source>
        <dbReference type="ARBA" id="ARBA00023015"/>
    </source>
</evidence>
<keyword evidence="5" id="KW-0804">Transcription</keyword>
<gene>
    <name evidence="7" type="ORF">RVY80_01970</name>
</gene>
<evidence type="ECO:0000313" key="7">
    <source>
        <dbReference type="EMBL" id="MDV5087619.1"/>
    </source>
</evidence>
<evidence type="ECO:0000313" key="8">
    <source>
        <dbReference type="Proteomes" id="UP001272515"/>
    </source>
</evidence>
<keyword evidence="4" id="KW-0238">DNA-binding</keyword>
<dbReference type="InterPro" id="IPR036390">
    <property type="entry name" value="WH_DNA-bd_sf"/>
</dbReference>
<evidence type="ECO:0000256" key="5">
    <source>
        <dbReference type="ARBA" id="ARBA00023163"/>
    </source>
</evidence>
<dbReference type="InterPro" id="IPR039422">
    <property type="entry name" value="MarR/SlyA-like"/>
</dbReference>
<name>A0ABU3Z6S3_9FIRM</name>
<dbReference type="Proteomes" id="UP001272515">
    <property type="component" value="Unassembled WGS sequence"/>
</dbReference>
<evidence type="ECO:0000256" key="1">
    <source>
        <dbReference type="ARBA" id="ARBA00004496"/>
    </source>
</evidence>
<keyword evidence="8" id="KW-1185">Reference proteome</keyword>
<dbReference type="PRINTS" id="PR00598">
    <property type="entry name" value="HTHMARR"/>
</dbReference>
<keyword evidence="3" id="KW-0805">Transcription regulation</keyword>
<dbReference type="SUPFAM" id="SSF46785">
    <property type="entry name" value="Winged helix' DNA-binding domain"/>
    <property type="match status" value="1"/>
</dbReference>
<evidence type="ECO:0000259" key="6">
    <source>
        <dbReference type="PROSITE" id="PS50995"/>
    </source>
</evidence>
<feature type="domain" description="HTH marR-type" evidence="6">
    <location>
        <begin position="16"/>
        <end position="147"/>
    </location>
</feature>
<dbReference type="SMART" id="SM00347">
    <property type="entry name" value="HTH_MARR"/>
    <property type="match status" value="1"/>
</dbReference>
<evidence type="ECO:0000256" key="2">
    <source>
        <dbReference type="ARBA" id="ARBA00022490"/>
    </source>
</evidence>
<dbReference type="InterPro" id="IPR000835">
    <property type="entry name" value="HTH_MarR-typ"/>
</dbReference>
<protein>
    <submittedName>
        <fullName evidence="7">MarR family transcriptional regulator</fullName>
    </submittedName>
</protein>
<reference evidence="7 8" key="1">
    <citation type="submission" date="2023-10" db="EMBL/GenBank/DDBJ databases">
        <title>Veillonella sp. nov., isolated from a pig farm feces dump.</title>
        <authorList>
            <person name="Chang Y.-H."/>
        </authorList>
    </citation>
    <scope>NUCLEOTIDE SEQUENCE [LARGE SCALE GENOMIC DNA]</scope>
    <source>
        <strain evidence="7 8">YH-vei2233</strain>
    </source>
</reference>
<comment type="caution">
    <text evidence="7">The sequence shown here is derived from an EMBL/GenBank/DDBJ whole genome shotgun (WGS) entry which is preliminary data.</text>
</comment>
<dbReference type="InterPro" id="IPR055166">
    <property type="entry name" value="Transc_reg_Sar_Rot_HTH"/>
</dbReference>
<proteinExistence type="predicted"/>
<dbReference type="RefSeq" id="WP_295190919.1">
    <property type="nucleotide sequence ID" value="NZ_JAWJZA010000005.1"/>
</dbReference>
<organism evidence="7 8">
    <name type="scientific">Veillonella absiana</name>
    <dbReference type="NCBI Taxonomy" id="3079305"/>
    <lineage>
        <taxon>Bacteria</taxon>
        <taxon>Bacillati</taxon>
        <taxon>Bacillota</taxon>
        <taxon>Negativicutes</taxon>
        <taxon>Veillonellales</taxon>
        <taxon>Veillonellaceae</taxon>
        <taxon>Veillonella</taxon>
    </lineage>
</organism>
<keyword evidence="2" id="KW-0963">Cytoplasm</keyword>
<dbReference type="EMBL" id="JAWJZB010000002">
    <property type="protein sequence ID" value="MDV5087619.1"/>
    <property type="molecule type" value="Genomic_DNA"/>
</dbReference>
<dbReference type="Pfam" id="PF22381">
    <property type="entry name" value="Staph_reg_Sar_Rot"/>
    <property type="match status" value="1"/>
</dbReference>
<dbReference type="Gene3D" id="1.10.10.10">
    <property type="entry name" value="Winged helix-like DNA-binding domain superfamily/Winged helix DNA-binding domain"/>
    <property type="match status" value="1"/>
</dbReference>
<dbReference type="InterPro" id="IPR036388">
    <property type="entry name" value="WH-like_DNA-bd_sf"/>
</dbReference>
<comment type="subcellular location">
    <subcellularLocation>
        <location evidence="1">Cytoplasm</location>
    </subcellularLocation>
</comment>
<dbReference type="PANTHER" id="PTHR33164:SF5">
    <property type="entry name" value="ORGANIC HYDROPEROXIDE RESISTANCE TRANSCRIPTIONAL REGULATOR"/>
    <property type="match status" value="1"/>
</dbReference>
<dbReference type="PANTHER" id="PTHR33164">
    <property type="entry name" value="TRANSCRIPTIONAL REGULATOR, MARR FAMILY"/>
    <property type="match status" value="1"/>
</dbReference>
<dbReference type="PROSITE" id="PS50995">
    <property type="entry name" value="HTH_MARR_2"/>
    <property type="match status" value="1"/>
</dbReference>